<reference evidence="3 4" key="1">
    <citation type="submission" date="2014-07" db="EMBL/GenBank/DDBJ databases">
        <authorList>
            <person name="McCorrison J."/>
            <person name="Sanka R."/>
            <person name="Torralba M."/>
            <person name="Gillis M."/>
            <person name="Haft D.H."/>
            <person name="Methe B."/>
            <person name="Sutton G."/>
            <person name="Nelson K.E."/>
        </authorList>
    </citation>
    <scope>NUCLEOTIDE SEQUENCE [LARGE SCALE GENOMIC DNA]</scope>
    <source>
        <strain evidence="3 4">DNF00040</strain>
    </source>
</reference>
<evidence type="ECO:0000313" key="4">
    <source>
        <dbReference type="Proteomes" id="UP000029629"/>
    </source>
</evidence>
<name>A0A096AFW6_9BURK</name>
<protein>
    <recommendedName>
        <fullName evidence="2">Prephenate/arogenate dehydrogenase domain-containing protein</fullName>
    </recommendedName>
</protein>
<dbReference type="GO" id="GO:0006571">
    <property type="term" value="P:tyrosine biosynthetic process"/>
    <property type="evidence" value="ECO:0007669"/>
    <property type="project" value="InterPro"/>
</dbReference>
<dbReference type="InterPro" id="IPR008927">
    <property type="entry name" value="6-PGluconate_DH-like_C_sf"/>
</dbReference>
<dbReference type="InterPro" id="IPR050812">
    <property type="entry name" value="Preph/Arog_dehydrog"/>
</dbReference>
<dbReference type="SUPFAM" id="SSF51735">
    <property type="entry name" value="NAD(P)-binding Rossmann-fold domains"/>
    <property type="match status" value="1"/>
</dbReference>
<dbReference type="GO" id="GO:0008977">
    <property type="term" value="F:prephenate dehydrogenase (NAD+) activity"/>
    <property type="evidence" value="ECO:0007669"/>
    <property type="project" value="InterPro"/>
</dbReference>
<keyword evidence="4" id="KW-1185">Reference proteome</keyword>
<evidence type="ECO:0000313" key="3">
    <source>
        <dbReference type="EMBL" id="KGF29597.1"/>
    </source>
</evidence>
<dbReference type="InterPro" id="IPR046825">
    <property type="entry name" value="PDH_C"/>
</dbReference>
<gene>
    <name evidence="3" type="ORF">HMPREF2130_08675</name>
</gene>
<feature type="domain" description="Prephenate/arogenate dehydrogenase" evidence="2">
    <location>
        <begin position="35"/>
        <end position="318"/>
    </location>
</feature>
<dbReference type="RefSeq" id="WP_036560037.1">
    <property type="nucleotide sequence ID" value="NZ_JRNI01000037.1"/>
</dbReference>
<dbReference type="Gene3D" id="1.10.3660.10">
    <property type="entry name" value="6-phosphogluconate dehydrogenase C-terminal like domain"/>
    <property type="match status" value="1"/>
</dbReference>
<dbReference type="InterPro" id="IPR003099">
    <property type="entry name" value="Prephen_DH"/>
</dbReference>
<dbReference type="PANTHER" id="PTHR21363">
    <property type="entry name" value="PREPHENATE DEHYDROGENASE"/>
    <property type="match status" value="1"/>
</dbReference>
<dbReference type="OrthoDB" id="9809920at2"/>
<dbReference type="SUPFAM" id="SSF48179">
    <property type="entry name" value="6-phosphogluconate dehydrogenase C-terminal domain-like"/>
    <property type="match status" value="1"/>
</dbReference>
<evidence type="ECO:0000259" key="2">
    <source>
        <dbReference type="PROSITE" id="PS51176"/>
    </source>
</evidence>
<dbReference type="Proteomes" id="UP000029629">
    <property type="component" value="Unassembled WGS sequence"/>
</dbReference>
<dbReference type="FunFam" id="3.40.50.720:FF:000208">
    <property type="entry name" value="Prephenate dehydrogenase"/>
    <property type="match status" value="1"/>
</dbReference>
<dbReference type="AlphaFoldDB" id="A0A096AFW6"/>
<dbReference type="GO" id="GO:0070403">
    <property type="term" value="F:NAD+ binding"/>
    <property type="evidence" value="ECO:0007669"/>
    <property type="project" value="InterPro"/>
</dbReference>
<evidence type="ECO:0000256" key="1">
    <source>
        <dbReference type="ARBA" id="ARBA00023002"/>
    </source>
</evidence>
<dbReference type="Pfam" id="PF02153">
    <property type="entry name" value="PDH_N"/>
    <property type="match status" value="1"/>
</dbReference>
<dbReference type="GO" id="GO:0004665">
    <property type="term" value="F:prephenate dehydrogenase (NADP+) activity"/>
    <property type="evidence" value="ECO:0007669"/>
    <property type="project" value="InterPro"/>
</dbReference>
<dbReference type="Gene3D" id="3.40.50.720">
    <property type="entry name" value="NAD(P)-binding Rossmann-like Domain"/>
    <property type="match status" value="1"/>
</dbReference>
<dbReference type="Pfam" id="PF20463">
    <property type="entry name" value="PDH_C"/>
    <property type="match status" value="1"/>
</dbReference>
<accession>A0A096AFW6</accession>
<dbReference type="PROSITE" id="PS51176">
    <property type="entry name" value="PDH_ADH"/>
    <property type="match status" value="1"/>
</dbReference>
<dbReference type="InterPro" id="IPR046826">
    <property type="entry name" value="PDH_N"/>
</dbReference>
<organism evidence="3 4">
    <name type="scientific">Oligella urethralis DNF00040</name>
    <dbReference type="NCBI Taxonomy" id="1401065"/>
    <lineage>
        <taxon>Bacteria</taxon>
        <taxon>Pseudomonadati</taxon>
        <taxon>Pseudomonadota</taxon>
        <taxon>Betaproteobacteria</taxon>
        <taxon>Burkholderiales</taxon>
        <taxon>Alcaligenaceae</taxon>
        <taxon>Oligella</taxon>
    </lineage>
</organism>
<dbReference type="EMBL" id="JRNI01000037">
    <property type="protein sequence ID" value="KGF29597.1"/>
    <property type="molecule type" value="Genomic_DNA"/>
</dbReference>
<keyword evidence="1" id="KW-0560">Oxidoreductase</keyword>
<dbReference type="eggNOG" id="COG0287">
    <property type="taxonomic scope" value="Bacteria"/>
</dbReference>
<sequence>MPKLLSALPLAEAVRVSFNDGIARIEDLAKPPAFNTVGIIGVGLIGGSFALAMKSAGLCERVIAAGRQQSSLFNAKALGVIDEVVSVEYLAAEADLIFIAVPVKAFASVFKQLIPHLSETAIITDGGSTKYDLMMEARLILGERIGQFVPLHPIAGSHQSGVAAARGDLYEDRKLIITPLAENALADIALLAATWQALGATVYCMDAQIHDRIFAATSHFPHYISAAYMNSLLASEHRELFLAMAGTGFRDFTRIAASSPEMWSDIFFANKEAMLAQLDDFIRQLNEAKVYLQNEQQDKMYEWFNTASSARKNWQLKS</sequence>
<proteinExistence type="predicted"/>
<comment type="caution">
    <text evidence="3">The sequence shown here is derived from an EMBL/GenBank/DDBJ whole genome shotgun (WGS) entry which is preliminary data.</text>
</comment>
<dbReference type="InterPro" id="IPR036291">
    <property type="entry name" value="NAD(P)-bd_dom_sf"/>
</dbReference>
<dbReference type="PANTHER" id="PTHR21363:SF0">
    <property type="entry name" value="PREPHENATE DEHYDROGENASE [NADP(+)]"/>
    <property type="match status" value="1"/>
</dbReference>